<dbReference type="Pfam" id="PF12228">
    <property type="entry name" value="DUF3604"/>
    <property type="match status" value="1"/>
</dbReference>
<evidence type="ECO:0000313" key="2">
    <source>
        <dbReference type="Proteomes" id="UP000282957"/>
    </source>
</evidence>
<accession>A0A437MHP4</accession>
<dbReference type="Proteomes" id="UP000282957">
    <property type="component" value="Unassembled WGS sequence"/>
</dbReference>
<dbReference type="AlphaFoldDB" id="A0A437MHP4"/>
<dbReference type="Gene3D" id="3.20.20.140">
    <property type="entry name" value="Metal-dependent hydrolases"/>
    <property type="match status" value="1"/>
</dbReference>
<keyword evidence="2" id="KW-1185">Reference proteome</keyword>
<dbReference type="InterPro" id="IPR022028">
    <property type="entry name" value="DUF3604"/>
</dbReference>
<comment type="caution">
    <text evidence="1">The sequence shown here is derived from an EMBL/GenBank/DDBJ whole genome shotgun (WGS) entry which is preliminary data.</text>
</comment>
<reference evidence="1 2" key="1">
    <citation type="submission" date="2019-01" db="EMBL/GenBank/DDBJ databases">
        <authorList>
            <person name="Chen W.-M."/>
        </authorList>
    </citation>
    <scope>NUCLEOTIDE SEQUENCE [LARGE SCALE GENOMIC DNA]</scope>
    <source>
        <strain evidence="1 2">CCP-6</strain>
    </source>
</reference>
<name>A0A437MHP4_9PROT</name>
<dbReference type="OrthoDB" id="543560at2"/>
<dbReference type="EMBL" id="SACL01000003">
    <property type="protein sequence ID" value="RVT97156.1"/>
    <property type="molecule type" value="Genomic_DNA"/>
</dbReference>
<sequence length="743" mass="80565">MAAEIGSVTLSPQGAVVAGEFVELKVVFTAGRFGMDDTGSLRLCTRQVSDLARPQFKDPKAANYTTAEASNGAILELAFDPKLAMRPWSRTLTISVKRGFLSPGDTITIRLGDQRQGGPGLRMQTYTEEPFRLLALADVFATCNWALLENQPSLRVVPGAPATHVALLPTQRRPGEAFDLCLRADDKWGNPTPELSGRFRLRPSAPVAGLPETIDWPAGRRALRIEGLTAAADPRLTIDWLAEDGMLLATSTPLRLAQAELLPYWADLHGQSGETVGTGTAQQLATYARDAAFVDAMCHQGNDFQITGEFWASLNRTTAEFDQKGRFVFFPGYEWSGNTALGGDRNVLYPEEGRPIRRSCHALVEDLSDADMDALDARALHAALRADGRPTLCIPHVGGRYANLFYAHDPMLERQVEVHSDWGTFDWLLEDAFAVGARVGVTAGSDGHKGRQGASHPGASQFGSYGGLTCLLATELSRPALFDALRRRHHYATTSATRVLLSVGVTLATPADQHIDDPVLGGAPVGRTASAMMGDILTGVSDAEALFSAELSAAGPIERIELRNRTELLETIRPYAPAELGRRIRVLWEGSEYRGRGRETFWEGDVSLAGNGWSAVSPINRWNQDKRFAVSADKVDFQAVTTGGFGGFEAMLDDASAGTLRIATGLVNAEIDVASIGFEEKVFEAGGLGRRIRVLRLPDVNPHHSFSFERRVALKPDADNALYLRATLEGGAVVWSSPIYLIK</sequence>
<evidence type="ECO:0000313" key="1">
    <source>
        <dbReference type="EMBL" id="RVT97156.1"/>
    </source>
</evidence>
<protein>
    <submittedName>
        <fullName evidence="1">DUF3604 domain-containing protein</fullName>
    </submittedName>
</protein>
<proteinExistence type="predicted"/>
<gene>
    <name evidence="1" type="ORF">EOD42_11825</name>
</gene>
<organism evidence="1 2">
    <name type="scientific">Rhodovarius crocodyli</name>
    <dbReference type="NCBI Taxonomy" id="1979269"/>
    <lineage>
        <taxon>Bacteria</taxon>
        <taxon>Pseudomonadati</taxon>
        <taxon>Pseudomonadota</taxon>
        <taxon>Alphaproteobacteria</taxon>
        <taxon>Acetobacterales</taxon>
        <taxon>Roseomonadaceae</taxon>
        <taxon>Rhodovarius</taxon>
    </lineage>
</organism>